<comment type="caution">
    <text evidence="1">The sequence shown here is derived from an EMBL/GenBank/DDBJ whole genome shotgun (WGS) entry which is preliminary data.</text>
</comment>
<proteinExistence type="predicted"/>
<reference evidence="1 2" key="1">
    <citation type="journal article" date="2019" name="Int. J. Syst. Evol. Microbiol.">
        <title>The Global Catalogue of Microorganisms (GCM) 10K type strain sequencing project: providing services to taxonomists for standard genome sequencing and annotation.</title>
        <authorList>
            <consortium name="The Broad Institute Genomics Platform"/>
            <consortium name="The Broad Institute Genome Sequencing Center for Infectious Disease"/>
            <person name="Wu L."/>
            <person name="Ma J."/>
        </authorList>
    </citation>
    <scope>NUCLEOTIDE SEQUENCE [LARGE SCALE GENOMIC DNA]</scope>
    <source>
        <strain evidence="1 2">JCM 10303</strain>
    </source>
</reference>
<dbReference type="EMBL" id="BAAAGS010000002">
    <property type="protein sequence ID" value="GAA0508287.1"/>
    <property type="molecule type" value="Genomic_DNA"/>
</dbReference>
<dbReference type="InterPro" id="IPR036890">
    <property type="entry name" value="HATPase_C_sf"/>
</dbReference>
<gene>
    <name evidence="1" type="ORF">GCM10009533_03820</name>
</gene>
<accession>A0ABN1C0P4</accession>
<dbReference type="Gene3D" id="3.30.565.10">
    <property type="entry name" value="Histidine kinase-like ATPase, C-terminal domain"/>
    <property type="match status" value="1"/>
</dbReference>
<evidence type="ECO:0000313" key="2">
    <source>
        <dbReference type="Proteomes" id="UP001500729"/>
    </source>
</evidence>
<dbReference type="SUPFAM" id="SSF55874">
    <property type="entry name" value="ATPase domain of HSP90 chaperone/DNA topoisomerase II/histidine kinase"/>
    <property type="match status" value="1"/>
</dbReference>
<dbReference type="RefSeq" id="WP_009948171.1">
    <property type="nucleotide sequence ID" value="NZ_BAAAGS010000002.1"/>
</dbReference>
<evidence type="ECO:0000313" key="1">
    <source>
        <dbReference type="EMBL" id="GAA0508287.1"/>
    </source>
</evidence>
<dbReference type="Proteomes" id="UP001500729">
    <property type="component" value="Unassembled WGS sequence"/>
</dbReference>
<sequence length="500" mass="56248">MPGWAEDIPTVGTVPLSPDPRALESLGRNHSLATALSDLVDNSVDAGADHVLIRFIRHRGRICSLYVVDDGRGMSAAAIDNAMTIGGRRTYHERDLGHFGMGLQSASFSQARTLTVFSRAVGCEAVGRRLALHRRSDFHADMVPSDFAGHELGRDWSMNLARHGTVIRWDEVTGFPVTTDDARVEEFISEALRSVSGHLGLIFHRILAANRVTIHLDVEDVDTQQVGGRFEVSPLDPFGYRRTGRSGYPKEITATDFSTRLTFRCHIWPGRSAMPQFRLSSDPAHHQGLYIYRRERLIQAGGEWGGLAILGRRLQLARVEVDIDDDVSGLLRMNPEKSKVQAGPEFVRLVETARAADGTTFADYLETAEQAFRESRKRTRARRPMLPPGRGFTPALRRTLGAEVPFTDDDRPIEIRWRRFEDDDFFEVDRDNRTLWLNDLYRSRVLGGRRGGLNDSPILKATLYLLVEEVFQGEYLGPRDKDNINLWQEVLTAAAKSEKE</sequence>
<keyword evidence="2" id="KW-1185">Reference proteome</keyword>
<organism evidence="1 2">
    <name type="scientific">Saccharopolyspora erythraea</name>
    <name type="common">Streptomyces erythraeus</name>
    <dbReference type="NCBI Taxonomy" id="1836"/>
    <lineage>
        <taxon>Bacteria</taxon>
        <taxon>Bacillati</taxon>
        <taxon>Actinomycetota</taxon>
        <taxon>Actinomycetes</taxon>
        <taxon>Pseudonocardiales</taxon>
        <taxon>Pseudonocardiaceae</taxon>
        <taxon>Saccharopolyspora</taxon>
    </lineage>
</organism>
<name>A0ABN1C0P4_SACER</name>
<evidence type="ECO:0008006" key="3">
    <source>
        <dbReference type="Google" id="ProtNLM"/>
    </source>
</evidence>
<dbReference type="Pfam" id="PF13589">
    <property type="entry name" value="HATPase_c_3"/>
    <property type="match status" value="1"/>
</dbReference>
<protein>
    <recommendedName>
        <fullName evidence="3">Histidine kinase/DNA gyrase B/HSP90-like ATPase</fullName>
    </recommendedName>
</protein>